<proteinExistence type="inferred from homology"/>
<sequence length="157" mass="18078">MQDILRKTQLTMCHFFLAGMVLVVLLQVIGRRFNIGVEWTEEVSRFFFVSFVFISASYATLTNSDLRIGMLYDLLVRLIGKKPMRLLIFLLLITFDFMMVVFCFQNLMDGIRYPSISPSLGFNTNYLYALVMLGFLMSAIGRLLNINTDDKSGEQLQ</sequence>
<keyword evidence="5 9" id="KW-0812">Transmembrane</keyword>
<comment type="similarity">
    <text evidence="8 9">Belongs to the TRAP transporter small permease family.</text>
</comment>
<dbReference type="PANTHER" id="PTHR35011">
    <property type="entry name" value="2,3-DIKETO-L-GULONATE TRAP TRANSPORTER SMALL PERMEASE PROTEIN YIAM"/>
    <property type="match status" value="1"/>
</dbReference>
<keyword evidence="2 9" id="KW-0813">Transport</keyword>
<dbReference type="EMBL" id="JACCDE010000014">
    <property type="protein sequence ID" value="NYS78280.1"/>
    <property type="molecule type" value="Genomic_DNA"/>
</dbReference>
<evidence type="ECO:0000256" key="6">
    <source>
        <dbReference type="ARBA" id="ARBA00022989"/>
    </source>
</evidence>
<evidence type="ECO:0000256" key="7">
    <source>
        <dbReference type="ARBA" id="ARBA00023136"/>
    </source>
</evidence>
<evidence type="ECO:0000313" key="11">
    <source>
        <dbReference type="EMBL" id="NYS78280.1"/>
    </source>
</evidence>
<feature type="transmembrane region" description="Helical" evidence="9">
    <location>
        <begin position="12"/>
        <end position="30"/>
    </location>
</feature>
<name>A0A7Z0LTK9_9GAMM</name>
<dbReference type="GO" id="GO:0005886">
    <property type="term" value="C:plasma membrane"/>
    <property type="evidence" value="ECO:0007669"/>
    <property type="project" value="UniProtKB-SubCell"/>
</dbReference>
<keyword evidence="3" id="KW-1003">Cell membrane</keyword>
<evidence type="ECO:0000256" key="2">
    <source>
        <dbReference type="ARBA" id="ARBA00022448"/>
    </source>
</evidence>
<evidence type="ECO:0000256" key="9">
    <source>
        <dbReference type="RuleBase" id="RU369079"/>
    </source>
</evidence>
<keyword evidence="4 9" id="KW-0997">Cell inner membrane</keyword>
<evidence type="ECO:0000256" key="3">
    <source>
        <dbReference type="ARBA" id="ARBA00022475"/>
    </source>
</evidence>
<protein>
    <recommendedName>
        <fullName evidence="9">TRAP transporter small permease protein</fullName>
    </recommendedName>
</protein>
<feature type="transmembrane region" description="Helical" evidence="9">
    <location>
        <begin position="86"/>
        <end position="107"/>
    </location>
</feature>
<dbReference type="InterPro" id="IPR055348">
    <property type="entry name" value="DctQ"/>
</dbReference>
<comment type="subunit">
    <text evidence="9">The complex comprises the extracytoplasmic solute receptor protein and the two transmembrane proteins.</text>
</comment>
<comment type="caution">
    <text evidence="11">The sequence shown here is derived from an EMBL/GenBank/DDBJ whole genome shotgun (WGS) entry which is preliminary data.</text>
</comment>
<feature type="transmembrane region" description="Helical" evidence="9">
    <location>
        <begin position="127"/>
        <end position="144"/>
    </location>
</feature>
<evidence type="ECO:0000313" key="12">
    <source>
        <dbReference type="Proteomes" id="UP000526892"/>
    </source>
</evidence>
<evidence type="ECO:0000256" key="5">
    <source>
        <dbReference type="ARBA" id="ARBA00022692"/>
    </source>
</evidence>
<dbReference type="RefSeq" id="WP_179916121.1">
    <property type="nucleotide sequence ID" value="NZ_JACCDE010000014.1"/>
</dbReference>
<feature type="domain" description="Tripartite ATP-independent periplasmic transporters DctQ component" evidence="10">
    <location>
        <begin position="20"/>
        <end position="141"/>
    </location>
</feature>
<keyword evidence="12" id="KW-1185">Reference proteome</keyword>
<comment type="function">
    <text evidence="9">Part of the tripartite ATP-independent periplasmic (TRAP) transport system.</text>
</comment>
<evidence type="ECO:0000256" key="1">
    <source>
        <dbReference type="ARBA" id="ARBA00004429"/>
    </source>
</evidence>
<evidence type="ECO:0000259" key="10">
    <source>
        <dbReference type="Pfam" id="PF04290"/>
    </source>
</evidence>
<dbReference type="Proteomes" id="UP000526892">
    <property type="component" value="Unassembled WGS sequence"/>
</dbReference>
<evidence type="ECO:0000256" key="8">
    <source>
        <dbReference type="ARBA" id="ARBA00038436"/>
    </source>
</evidence>
<comment type="subcellular location">
    <subcellularLocation>
        <location evidence="1 9">Cell inner membrane</location>
        <topology evidence="1 9">Multi-pass membrane protein</topology>
    </subcellularLocation>
</comment>
<reference evidence="11 12" key="1">
    <citation type="journal article" date="2003" name="Extremophiles">
        <title>Halomonas glaciei sp. nov. isolated from fast ice of Adelie Land, Antarctica.</title>
        <authorList>
            <person name="Reddy G.S."/>
            <person name="Raghavan P.U."/>
            <person name="Sarita N.B."/>
            <person name="Prakash J.S."/>
            <person name="Nagesh N."/>
            <person name="Delille D."/>
            <person name="Shivaji S."/>
        </authorList>
    </citation>
    <scope>NUCLEOTIDE SEQUENCE [LARGE SCALE GENOMIC DNA]</scope>
    <source>
        <strain evidence="11 12">DD39</strain>
    </source>
</reference>
<dbReference type="AlphaFoldDB" id="A0A7Z0LTK9"/>
<dbReference type="InterPro" id="IPR007387">
    <property type="entry name" value="TRAP_DctQ"/>
</dbReference>
<gene>
    <name evidence="11" type="ORF">HZS80_11265</name>
</gene>
<keyword evidence="6 9" id="KW-1133">Transmembrane helix</keyword>
<evidence type="ECO:0000256" key="4">
    <source>
        <dbReference type="ARBA" id="ARBA00022519"/>
    </source>
</evidence>
<organism evidence="11 12">
    <name type="scientific">Vreelandella glaciei</name>
    <dbReference type="NCBI Taxonomy" id="186761"/>
    <lineage>
        <taxon>Bacteria</taxon>
        <taxon>Pseudomonadati</taxon>
        <taxon>Pseudomonadota</taxon>
        <taxon>Gammaproteobacteria</taxon>
        <taxon>Oceanospirillales</taxon>
        <taxon>Halomonadaceae</taxon>
        <taxon>Vreelandella</taxon>
    </lineage>
</organism>
<dbReference type="Pfam" id="PF04290">
    <property type="entry name" value="DctQ"/>
    <property type="match status" value="1"/>
</dbReference>
<dbReference type="GO" id="GO:0022857">
    <property type="term" value="F:transmembrane transporter activity"/>
    <property type="evidence" value="ECO:0007669"/>
    <property type="project" value="UniProtKB-UniRule"/>
</dbReference>
<accession>A0A7Z0LTK9</accession>
<feature type="transmembrane region" description="Helical" evidence="9">
    <location>
        <begin position="46"/>
        <end position="66"/>
    </location>
</feature>
<keyword evidence="7 9" id="KW-0472">Membrane</keyword>